<dbReference type="RefSeq" id="WP_207689354.1">
    <property type="nucleotide sequence ID" value="NZ_CP061799.1"/>
</dbReference>
<evidence type="ECO:0000313" key="2">
    <source>
        <dbReference type="Proteomes" id="UP000663720"/>
    </source>
</evidence>
<dbReference type="KEGG" id="dli:dnl_59340"/>
<dbReference type="AlphaFoldDB" id="A0A975BDT3"/>
<gene>
    <name evidence="1" type="ORF">dnl_59340</name>
</gene>
<protein>
    <submittedName>
        <fullName evidence="1">Uncharacterized protein</fullName>
    </submittedName>
</protein>
<proteinExistence type="predicted"/>
<sequence length="59" mass="6234">MAALAARAGTGACPYGCYEIFDEVLSVKSVKHGKPDCLRKCGNRPARAGHRQAGMGGWI</sequence>
<evidence type="ECO:0000313" key="1">
    <source>
        <dbReference type="EMBL" id="QTA83522.1"/>
    </source>
</evidence>
<accession>A0A975BDT3</accession>
<keyword evidence="2" id="KW-1185">Reference proteome</keyword>
<dbReference type="Proteomes" id="UP000663720">
    <property type="component" value="Chromosome"/>
</dbReference>
<dbReference type="EMBL" id="CP061799">
    <property type="protein sequence ID" value="QTA83522.1"/>
    <property type="molecule type" value="Genomic_DNA"/>
</dbReference>
<name>A0A975BDT3_9BACT</name>
<reference evidence="1" key="1">
    <citation type="journal article" date="2021" name="Microb. Physiol.">
        <title>Proteogenomic Insights into the Physiology of Marine, Sulfate-Reducing, Filamentous Desulfonema limicola and Desulfonema magnum.</title>
        <authorList>
            <person name="Schnaars V."/>
            <person name="Wohlbrand L."/>
            <person name="Scheve S."/>
            <person name="Hinrichs C."/>
            <person name="Reinhardt R."/>
            <person name="Rabus R."/>
        </authorList>
    </citation>
    <scope>NUCLEOTIDE SEQUENCE</scope>
    <source>
        <strain evidence="1">5ac10</strain>
    </source>
</reference>
<organism evidence="1 2">
    <name type="scientific">Desulfonema limicola</name>
    <dbReference type="NCBI Taxonomy" id="45656"/>
    <lineage>
        <taxon>Bacteria</taxon>
        <taxon>Pseudomonadati</taxon>
        <taxon>Thermodesulfobacteriota</taxon>
        <taxon>Desulfobacteria</taxon>
        <taxon>Desulfobacterales</taxon>
        <taxon>Desulfococcaceae</taxon>
        <taxon>Desulfonema</taxon>
    </lineage>
</organism>